<evidence type="ECO:0000313" key="1">
    <source>
        <dbReference type="EMBL" id="MEJ8303289.1"/>
    </source>
</evidence>
<sequence length="204" mass="22406">MMRTVGILMFDEVEVLDFAGPFEVFALASIRQPDATEEKAFRVVTLSEKKGQVAARNGLKVSTDYGFDDHPALDVLIVPGGYGAEEIAIRSEATLAWIKQQAELSELTASVCTGALLLAEAGLLNGLEATTHWMDLDRLEHDYPAVRVRREIRYVDQGRIVTSGGISAGIDMSLHLVGRLCGTDVARNTALRMEYEWRAVPEPN</sequence>
<accession>A0ACC6P8N4</accession>
<protein>
    <submittedName>
        <fullName evidence="1">DJ-1/PfpI family protein</fullName>
        <ecNumber evidence="1">4.2.1.-</ecNumber>
    </submittedName>
</protein>
<dbReference type="Proteomes" id="UP001380953">
    <property type="component" value="Unassembled WGS sequence"/>
</dbReference>
<dbReference type="EMBL" id="JBBKAR010000016">
    <property type="protein sequence ID" value="MEJ8303289.1"/>
    <property type="molecule type" value="Genomic_DNA"/>
</dbReference>
<reference evidence="1" key="1">
    <citation type="submission" date="2024-03" db="EMBL/GenBank/DDBJ databases">
        <title>Whole genome sequecning of epiphytes from Marcgravia umbellata leaves.</title>
        <authorList>
            <person name="Kumar G."/>
            <person name="Savka M.A."/>
        </authorList>
    </citation>
    <scope>NUCLEOTIDE SEQUENCE</scope>
    <source>
        <strain evidence="1">RIT_BL5</strain>
    </source>
</reference>
<proteinExistence type="predicted"/>
<keyword evidence="2" id="KW-1185">Reference proteome</keyword>
<comment type="caution">
    <text evidence="1">The sequence shown here is derived from an EMBL/GenBank/DDBJ whole genome shotgun (WGS) entry which is preliminary data.</text>
</comment>
<keyword evidence="1" id="KW-0456">Lyase</keyword>
<dbReference type="EC" id="4.2.1.-" evidence="1"/>
<organism evidence="1 2">
    <name type="scientific">Saccharibacillus sacchari</name>
    <dbReference type="NCBI Taxonomy" id="456493"/>
    <lineage>
        <taxon>Bacteria</taxon>
        <taxon>Bacillati</taxon>
        <taxon>Bacillota</taxon>
        <taxon>Bacilli</taxon>
        <taxon>Bacillales</taxon>
        <taxon>Paenibacillaceae</taxon>
        <taxon>Saccharibacillus</taxon>
    </lineage>
</organism>
<name>A0ACC6P8N4_9BACL</name>
<evidence type="ECO:0000313" key="2">
    <source>
        <dbReference type="Proteomes" id="UP001380953"/>
    </source>
</evidence>
<gene>
    <name evidence="1" type="ORF">WKI47_05085</name>
</gene>